<evidence type="ECO:0000313" key="8">
    <source>
        <dbReference type="Proteomes" id="UP000006334"/>
    </source>
</evidence>
<organism evidence="7 8">
    <name type="scientific">Aliiglaciecola lipolytica E3</name>
    <dbReference type="NCBI Taxonomy" id="1127673"/>
    <lineage>
        <taxon>Bacteria</taxon>
        <taxon>Pseudomonadati</taxon>
        <taxon>Pseudomonadota</taxon>
        <taxon>Gammaproteobacteria</taxon>
        <taxon>Alteromonadales</taxon>
        <taxon>Alteromonadaceae</taxon>
        <taxon>Aliiglaciecola</taxon>
    </lineage>
</organism>
<gene>
    <name evidence="7" type="ORF">GLIP_2049</name>
</gene>
<keyword evidence="2 5" id="KW-0812">Transmembrane</keyword>
<dbReference type="Proteomes" id="UP000006334">
    <property type="component" value="Unassembled WGS sequence"/>
</dbReference>
<feature type="domain" description="Lipopolysaccharide assembly protein A" evidence="6">
    <location>
        <begin position="22"/>
        <end position="59"/>
    </location>
</feature>
<keyword evidence="4 5" id="KW-0472">Membrane</keyword>
<proteinExistence type="predicted"/>
<dbReference type="InterPro" id="IPR010445">
    <property type="entry name" value="LapA_dom"/>
</dbReference>
<evidence type="ECO:0000259" key="6">
    <source>
        <dbReference type="Pfam" id="PF06305"/>
    </source>
</evidence>
<keyword evidence="1" id="KW-1003">Cell membrane</keyword>
<evidence type="ECO:0000256" key="3">
    <source>
        <dbReference type="ARBA" id="ARBA00022989"/>
    </source>
</evidence>
<dbReference type="STRING" id="1127673.GLIP_2049"/>
<feature type="transmembrane region" description="Helical" evidence="5">
    <location>
        <begin position="40"/>
        <end position="58"/>
    </location>
</feature>
<evidence type="ECO:0000313" key="7">
    <source>
        <dbReference type="EMBL" id="GAC14677.1"/>
    </source>
</evidence>
<dbReference type="AlphaFoldDB" id="K6Y8Z5"/>
<dbReference type="Pfam" id="PF06305">
    <property type="entry name" value="LapA_dom"/>
    <property type="match status" value="1"/>
</dbReference>
<dbReference type="EMBL" id="BAEN01000038">
    <property type="protein sequence ID" value="GAC14677.1"/>
    <property type="molecule type" value="Genomic_DNA"/>
</dbReference>
<reference evidence="7 8" key="1">
    <citation type="journal article" date="2017" name="Antonie Van Leeuwenhoek">
        <title>Rhizobium rhizosphaerae sp. nov., a novel species isolated from rice rhizosphere.</title>
        <authorList>
            <person name="Zhao J.J."/>
            <person name="Zhang J."/>
            <person name="Zhang R.J."/>
            <person name="Zhang C.W."/>
            <person name="Yin H.Q."/>
            <person name="Zhang X.X."/>
        </authorList>
    </citation>
    <scope>NUCLEOTIDE SEQUENCE [LARGE SCALE GENOMIC DNA]</scope>
    <source>
        <strain evidence="7 8">E3</strain>
    </source>
</reference>
<feature type="transmembrane region" description="Helical" evidence="5">
    <location>
        <begin position="7"/>
        <end position="34"/>
    </location>
</feature>
<evidence type="ECO:0000256" key="4">
    <source>
        <dbReference type="ARBA" id="ARBA00023136"/>
    </source>
</evidence>
<keyword evidence="3 5" id="KW-1133">Transmembrane helix</keyword>
<evidence type="ECO:0000256" key="1">
    <source>
        <dbReference type="ARBA" id="ARBA00022475"/>
    </source>
</evidence>
<evidence type="ECO:0000256" key="5">
    <source>
        <dbReference type="SAM" id="Phobius"/>
    </source>
</evidence>
<dbReference type="GO" id="GO:0005886">
    <property type="term" value="C:plasma membrane"/>
    <property type="evidence" value="ECO:0007669"/>
    <property type="project" value="InterPro"/>
</dbReference>
<keyword evidence="8" id="KW-1185">Reference proteome</keyword>
<name>K6Y8Z5_9ALTE</name>
<dbReference type="RefSeq" id="WP_008844493.1">
    <property type="nucleotide sequence ID" value="NZ_BAEN01000038.1"/>
</dbReference>
<evidence type="ECO:0000256" key="2">
    <source>
        <dbReference type="ARBA" id="ARBA00022692"/>
    </source>
</evidence>
<sequence>MHKIHHYLIITLLVLAVILILQNIQIMTVQVFFWQISMPRAVLIALMLLIGFIIGFLFKTNKKSALK</sequence>
<protein>
    <recommendedName>
        <fullName evidence="6">Lipopolysaccharide assembly protein A domain-containing protein</fullName>
    </recommendedName>
</protein>
<comment type="caution">
    <text evidence="7">The sequence shown here is derived from an EMBL/GenBank/DDBJ whole genome shotgun (WGS) entry which is preliminary data.</text>
</comment>
<accession>K6Y8Z5</accession>